<keyword evidence="1" id="KW-0732">Signal</keyword>
<comment type="caution">
    <text evidence="2">The sequence shown here is derived from an EMBL/GenBank/DDBJ whole genome shotgun (WGS) entry which is preliminary data.</text>
</comment>
<evidence type="ECO:0008006" key="4">
    <source>
        <dbReference type="Google" id="ProtNLM"/>
    </source>
</evidence>
<evidence type="ECO:0000256" key="1">
    <source>
        <dbReference type="SAM" id="SignalP"/>
    </source>
</evidence>
<evidence type="ECO:0000313" key="2">
    <source>
        <dbReference type="EMBL" id="NUU78022.1"/>
    </source>
</evidence>
<reference evidence="2 3" key="1">
    <citation type="submission" date="2020-05" db="EMBL/GenBank/DDBJ databases">
        <title>Genome Sequencing of Type Strains.</title>
        <authorList>
            <person name="Lemaire J.F."/>
            <person name="Inderbitzin P."/>
            <person name="Gregorio O.A."/>
            <person name="Collins S.B."/>
            <person name="Wespe N."/>
            <person name="Knight-Connoni V."/>
        </authorList>
    </citation>
    <scope>NUCLEOTIDE SEQUENCE [LARGE SCALE GENOMIC DNA]</scope>
    <source>
        <strain evidence="2 3">LMG 21957</strain>
    </source>
</reference>
<dbReference type="PROSITE" id="PS51257">
    <property type="entry name" value="PROKAR_LIPOPROTEIN"/>
    <property type="match status" value="1"/>
</dbReference>
<sequence>MRIQIKLSVLFLAVIILSSCQSSSQTNSNNNNSSGDWPSYNFEELVSTSDLIVYGEITDTKNKNSTPPSQESNLKVLKSLKGDESDHSLLINLSDPDYYVKSGSKYVMFLDNIGSYYTQKSANSLLIELDGKFPSSIKGLNGNYSLEEIALEISKITSDQ</sequence>
<evidence type="ECO:0000313" key="3">
    <source>
        <dbReference type="Proteomes" id="UP000526125"/>
    </source>
</evidence>
<dbReference type="RefSeq" id="WP_175397665.1">
    <property type="nucleotide sequence ID" value="NZ_JABMCB010000197.1"/>
</dbReference>
<organism evidence="2 3">
    <name type="scientific">Paenibacillus xylanilyticus</name>
    <dbReference type="NCBI Taxonomy" id="248903"/>
    <lineage>
        <taxon>Bacteria</taxon>
        <taxon>Bacillati</taxon>
        <taxon>Bacillota</taxon>
        <taxon>Bacilli</taxon>
        <taxon>Bacillales</taxon>
        <taxon>Paenibacillaceae</taxon>
        <taxon>Paenibacillus</taxon>
    </lineage>
</organism>
<dbReference type="EMBL" id="JABMCB010000197">
    <property type="protein sequence ID" value="NUU78022.1"/>
    <property type="molecule type" value="Genomic_DNA"/>
</dbReference>
<dbReference type="AlphaFoldDB" id="A0A7Y6EVB3"/>
<proteinExistence type="predicted"/>
<feature type="signal peptide" evidence="1">
    <location>
        <begin position="1"/>
        <end position="24"/>
    </location>
</feature>
<protein>
    <recommendedName>
        <fullName evidence="4">Lipoprotein</fullName>
    </recommendedName>
</protein>
<keyword evidence="3" id="KW-1185">Reference proteome</keyword>
<feature type="chain" id="PRO_5030695218" description="Lipoprotein" evidence="1">
    <location>
        <begin position="25"/>
        <end position="160"/>
    </location>
</feature>
<gene>
    <name evidence="2" type="ORF">HP552_22685</name>
</gene>
<name>A0A7Y6EVB3_9BACL</name>
<dbReference type="Proteomes" id="UP000526125">
    <property type="component" value="Unassembled WGS sequence"/>
</dbReference>
<accession>A0A7Y6EVB3</accession>